<name>A0A9D7XEC0_9BACT</name>
<dbReference type="AlphaFoldDB" id="A0A9D7XEC0"/>
<evidence type="ECO:0000313" key="2">
    <source>
        <dbReference type="EMBL" id="MBK9717461.1"/>
    </source>
</evidence>
<proteinExistence type="predicted"/>
<dbReference type="EMBL" id="JADKFW010000004">
    <property type="protein sequence ID" value="MBK9717461.1"/>
    <property type="molecule type" value="Genomic_DNA"/>
</dbReference>
<dbReference type="Proteomes" id="UP000808349">
    <property type="component" value="Unassembled WGS sequence"/>
</dbReference>
<evidence type="ECO:0000313" key="3">
    <source>
        <dbReference type="Proteomes" id="UP000808349"/>
    </source>
</evidence>
<protein>
    <recommendedName>
        <fullName evidence="1">Imm-5-like domain-containing protein</fullName>
    </recommendedName>
</protein>
<comment type="caution">
    <text evidence="2">The sequence shown here is derived from an EMBL/GenBank/DDBJ whole genome shotgun (WGS) entry which is preliminary data.</text>
</comment>
<dbReference type="Pfam" id="PF21805">
    <property type="entry name" value="Imm5_like"/>
    <property type="match status" value="1"/>
</dbReference>
<dbReference type="InterPro" id="IPR048667">
    <property type="entry name" value="Imm5-like"/>
</dbReference>
<gene>
    <name evidence="2" type="ORF">IPO85_08095</name>
</gene>
<feature type="domain" description="Imm-5-like" evidence="1">
    <location>
        <begin position="15"/>
        <end position="135"/>
    </location>
</feature>
<organism evidence="2 3">
    <name type="scientific">Candidatus Defluviibacterium haderslevense</name>
    <dbReference type="NCBI Taxonomy" id="2981993"/>
    <lineage>
        <taxon>Bacteria</taxon>
        <taxon>Pseudomonadati</taxon>
        <taxon>Bacteroidota</taxon>
        <taxon>Saprospiria</taxon>
        <taxon>Saprospirales</taxon>
        <taxon>Saprospiraceae</taxon>
        <taxon>Candidatus Defluviibacterium</taxon>
    </lineage>
</organism>
<sequence>MRDKQFIAEHRGGSLTKEQHKHLILWACKCVEHILIYYTKTIDNRLTNALEIARNWTKDNASVGQARQASLNAIEVAQESKDQIEIAIARSIGHAVATAHMADHSLIAVKYALKAVKLADKSIDMERKYQDENLSRDIVDLVLTARDKQKIKIKNKLL</sequence>
<accession>A0A9D7XEC0</accession>
<evidence type="ECO:0000259" key="1">
    <source>
        <dbReference type="Pfam" id="PF21805"/>
    </source>
</evidence>
<reference evidence="2 3" key="1">
    <citation type="submission" date="2020-10" db="EMBL/GenBank/DDBJ databases">
        <title>Connecting structure to function with the recovery of over 1000 high-quality activated sludge metagenome-assembled genomes encoding full-length rRNA genes using long-read sequencing.</title>
        <authorList>
            <person name="Singleton C.M."/>
            <person name="Petriglieri F."/>
            <person name="Kristensen J.M."/>
            <person name="Kirkegaard R.H."/>
            <person name="Michaelsen T.Y."/>
            <person name="Andersen M.H."/>
            <person name="Karst S.M."/>
            <person name="Dueholm M.S."/>
            <person name="Nielsen P.H."/>
            <person name="Albertsen M."/>
        </authorList>
    </citation>
    <scope>NUCLEOTIDE SEQUENCE [LARGE SCALE GENOMIC DNA]</scope>
    <source>
        <strain evidence="2">Ribe_18-Q3-R11-54_BAT3C.373</strain>
    </source>
</reference>